<sequence>MASFQISTSASLRSSWFKAPRWNCFSTLSARSS</sequence>
<dbReference type="Proteomes" id="UP000039021">
    <property type="component" value="Unassembled WGS sequence"/>
</dbReference>
<reference evidence="2" key="1">
    <citation type="submission" date="2015-03" db="EMBL/GenBank/DDBJ databases">
        <authorList>
            <consortium name="Pathogen Informatics"/>
        </authorList>
    </citation>
    <scope>NUCLEOTIDE SEQUENCE [LARGE SCALE GENOMIC DNA]</scope>
    <source>
        <strain evidence="2">N09902308</strain>
    </source>
</reference>
<gene>
    <name evidence="1" type="ORF">ERS007739_00958</name>
</gene>
<dbReference type="AlphaFoldDB" id="A0A916L8V5"/>
<comment type="caution">
    <text evidence="1">The sequence shown here is derived from an EMBL/GenBank/DDBJ whole genome shotgun (WGS) entry which is preliminary data.</text>
</comment>
<dbReference type="EMBL" id="CSBK01000322">
    <property type="protein sequence ID" value="COX26150.1"/>
    <property type="molecule type" value="Genomic_DNA"/>
</dbReference>
<accession>A0A916L8V5</accession>
<protein>
    <submittedName>
        <fullName evidence="1">Uncharacterized protein</fullName>
    </submittedName>
</protein>
<organism evidence="1 2">
    <name type="scientific">Mycobacterium tuberculosis</name>
    <dbReference type="NCBI Taxonomy" id="1773"/>
    <lineage>
        <taxon>Bacteria</taxon>
        <taxon>Bacillati</taxon>
        <taxon>Actinomycetota</taxon>
        <taxon>Actinomycetes</taxon>
        <taxon>Mycobacteriales</taxon>
        <taxon>Mycobacteriaceae</taxon>
        <taxon>Mycobacterium</taxon>
        <taxon>Mycobacterium tuberculosis complex</taxon>
    </lineage>
</organism>
<evidence type="ECO:0000313" key="2">
    <source>
        <dbReference type="Proteomes" id="UP000039021"/>
    </source>
</evidence>
<evidence type="ECO:0000313" key="1">
    <source>
        <dbReference type="EMBL" id="COX26150.1"/>
    </source>
</evidence>
<name>A0A916L8V5_MYCTX</name>
<proteinExistence type="predicted"/>